<keyword evidence="1" id="KW-0472">Membrane</keyword>
<evidence type="ECO:0000313" key="3">
    <source>
        <dbReference type="Proteomes" id="UP000239549"/>
    </source>
</evidence>
<reference evidence="3" key="1">
    <citation type="submission" date="2018-02" db="EMBL/GenBank/DDBJ databases">
        <title>Genome sequence of Desulfocucumis palustris strain NAW-5.</title>
        <authorList>
            <person name="Watanabe M."/>
            <person name="Kojima H."/>
            <person name="Fukui M."/>
        </authorList>
    </citation>
    <scope>NUCLEOTIDE SEQUENCE [LARGE SCALE GENOMIC DNA]</scope>
    <source>
        <strain evidence="3">NAW-5</strain>
    </source>
</reference>
<comment type="caution">
    <text evidence="2">The sequence shown here is derived from an EMBL/GenBank/DDBJ whole genome shotgun (WGS) entry which is preliminary data.</text>
</comment>
<dbReference type="SUPFAM" id="SSF52833">
    <property type="entry name" value="Thioredoxin-like"/>
    <property type="match status" value="1"/>
</dbReference>
<accession>A0A2L2XC96</accession>
<feature type="transmembrane region" description="Helical" evidence="1">
    <location>
        <begin position="59"/>
        <end position="77"/>
    </location>
</feature>
<dbReference type="Proteomes" id="UP000239549">
    <property type="component" value="Unassembled WGS sequence"/>
</dbReference>
<dbReference type="InterPro" id="IPR036249">
    <property type="entry name" value="Thioredoxin-like_sf"/>
</dbReference>
<keyword evidence="1" id="KW-0812">Transmembrane</keyword>
<gene>
    <name evidence="2" type="ORF">DCCM_3068</name>
</gene>
<evidence type="ECO:0008006" key="4">
    <source>
        <dbReference type="Google" id="ProtNLM"/>
    </source>
</evidence>
<name>A0A2L2XC96_9FIRM</name>
<keyword evidence="3" id="KW-1185">Reference proteome</keyword>
<dbReference type="AlphaFoldDB" id="A0A2L2XC96"/>
<dbReference type="RefSeq" id="WP_104372272.1">
    <property type="nucleotide sequence ID" value="NZ_BFAV01000125.1"/>
</dbReference>
<evidence type="ECO:0000313" key="2">
    <source>
        <dbReference type="EMBL" id="GBF33957.1"/>
    </source>
</evidence>
<protein>
    <recommendedName>
        <fullName evidence="4">Vitamin K epoxide reductase domain-containing protein</fullName>
    </recommendedName>
</protein>
<sequence>MRKYIPVLFCLFGLYESLSIINCELCRSKTLLNIPLEIWGATFFGITALLFLSSYKKTLKIALSVWFLAHMAVIIYFGIMDKYLCSSCMILAGVEGILLILAFSSDEDNPVNTSIVQVFSVFLLIIMAAIPAGKAVMAAASNAAYGQISKMENISTESQKNIGLAPAAKDMKIYDENGKEVPIKSGTKVLFFAWWCPHCKDALLENKDMVKVSTYFKKDADNILETKEKLKDLNIPADKCYYLPDNPPVKKVPEVYQF</sequence>
<dbReference type="EMBL" id="BFAV01000125">
    <property type="protein sequence ID" value="GBF33957.1"/>
    <property type="molecule type" value="Genomic_DNA"/>
</dbReference>
<proteinExistence type="predicted"/>
<evidence type="ECO:0000256" key="1">
    <source>
        <dbReference type="SAM" id="Phobius"/>
    </source>
</evidence>
<dbReference type="OrthoDB" id="9797191at2"/>
<feature type="transmembrane region" description="Helical" evidence="1">
    <location>
        <begin position="83"/>
        <end position="103"/>
    </location>
</feature>
<feature type="transmembrane region" description="Helical" evidence="1">
    <location>
        <begin position="115"/>
        <end position="133"/>
    </location>
</feature>
<feature type="transmembrane region" description="Helical" evidence="1">
    <location>
        <begin position="35"/>
        <end position="52"/>
    </location>
</feature>
<organism evidence="2 3">
    <name type="scientific">Desulfocucumis palustris</name>
    <dbReference type="NCBI Taxonomy" id="1898651"/>
    <lineage>
        <taxon>Bacteria</taxon>
        <taxon>Bacillati</taxon>
        <taxon>Bacillota</taxon>
        <taxon>Clostridia</taxon>
        <taxon>Eubacteriales</taxon>
        <taxon>Desulfocucumaceae</taxon>
        <taxon>Desulfocucumis</taxon>
    </lineage>
</organism>
<keyword evidence="1" id="KW-1133">Transmembrane helix</keyword>